<sequence>MQPYPHEVPAMTTLSQQVHQIAEQLPPEATWDDVRYQVELHASIERGLADVKAGRVVPVEELLAEFGVLE</sequence>
<reference evidence="2" key="1">
    <citation type="submission" date="2016-08" db="EMBL/GenBank/DDBJ databases">
        <authorList>
            <person name="Merda D."/>
            <person name="Briand M."/>
            <person name="Taghouti G."/>
            <person name="Carrere S."/>
            <person name="Gouzy J."/>
            <person name="Portier P."/>
            <person name="Jacques M.-A."/>
            <person name="Fischer-Le Saux M."/>
        </authorList>
    </citation>
    <scope>NUCLEOTIDE SEQUENCE [LARGE SCALE GENOMIC DNA]</scope>
    <source>
        <strain evidence="2">CFBP1156</strain>
    </source>
</reference>
<dbReference type="AlphaFoldDB" id="A0A2S7EMY3"/>
<dbReference type="EMBL" id="MDEG01000058">
    <property type="protein sequence ID" value="PPU92369.1"/>
    <property type="molecule type" value="Genomic_DNA"/>
</dbReference>
<keyword evidence="2" id="KW-1185">Reference proteome</keyword>
<name>A0A2S7EMY3_9XANT</name>
<comment type="caution">
    <text evidence="1">The sequence shown here is derived from an EMBL/GenBank/DDBJ whole genome shotgun (WGS) entry which is preliminary data.</text>
</comment>
<dbReference type="Proteomes" id="UP000238261">
    <property type="component" value="Unassembled WGS sequence"/>
</dbReference>
<protein>
    <submittedName>
        <fullName evidence="1">Uncharacterized protein</fullName>
    </submittedName>
</protein>
<evidence type="ECO:0000313" key="1">
    <source>
        <dbReference type="EMBL" id="PPU92369.1"/>
    </source>
</evidence>
<proteinExistence type="predicted"/>
<organism evidence="1 2">
    <name type="scientific">Xanthomonas hyacinthi</name>
    <dbReference type="NCBI Taxonomy" id="56455"/>
    <lineage>
        <taxon>Bacteria</taxon>
        <taxon>Pseudomonadati</taxon>
        <taxon>Pseudomonadota</taxon>
        <taxon>Gammaproteobacteria</taxon>
        <taxon>Lysobacterales</taxon>
        <taxon>Lysobacteraceae</taxon>
        <taxon>Xanthomonas</taxon>
    </lineage>
</organism>
<evidence type="ECO:0000313" key="2">
    <source>
        <dbReference type="Proteomes" id="UP000238261"/>
    </source>
</evidence>
<gene>
    <name evidence="1" type="ORF">XhyaCFBP1156_21060</name>
</gene>
<accession>A0A2S7EMY3</accession>